<comment type="caution">
    <text evidence="2">The sequence shown here is derived from an EMBL/GenBank/DDBJ whole genome shotgun (WGS) entry which is preliminary data.</text>
</comment>
<name>A0A1F5H670_9BACT</name>
<evidence type="ECO:0000313" key="3">
    <source>
        <dbReference type="Proteomes" id="UP000177039"/>
    </source>
</evidence>
<accession>A0A1F5H670</accession>
<gene>
    <name evidence="2" type="ORF">A3B54_03475</name>
</gene>
<evidence type="ECO:0008006" key="4">
    <source>
        <dbReference type="Google" id="ProtNLM"/>
    </source>
</evidence>
<dbReference type="EMBL" id="MFBT01000014">
    <property type="protein sequence ID" value="OGD99534.1"/>
    <property type="molecule type" value="Genomic_DNA"/>
</dbReference>
<dbReference type="Proteomes" id="UP000177039">
    <property type="component" value="Unassembled WGS sequence"/>
</dbReference>
<keyword evidence="1" id="KW-0812">Transmembrane</keyword>
<evidence type="ECO:0000256" key="1">
    <source>
        <dbReference type="SAM" id="Phobius"/>
    </source>
</evidence>
<keyword evidence="1" id="KW-0472">Membrane</keyword>
<sequence length="148" mass="16202">MNYTKILLNFLAVVLLIGLIATPFYFARNFAKVAGVKSSSPYLLVSQIEKFPNITFSQSSDAYRISLAKQGPSQAFLGVLIINNPTDRTQTYSLEVTSGQNSLFFGEDPNNLLTSIMAPSLTSVPVSLYSPEEASGESQTVEFQIHIN</sequence>
<reference evidence="2 3" key="1">
    <citation type="journal article" date="2016" name="Nat. Commun.">
        <title>Thousands of microbial genomes shed light on interconnected biogeochemical processes in an aquifer system.</title>
        <authorList>
            <person name="Anantharaman K."/>
            <person name="Brown C.T."/>
            <person name="Hug L.A."/>
            <person name="Sharon I."/>
            <person name="Castelle C.J."/>
            <person name="Probst A.J."/>
            <person name="Thomas B.C."/>
            <person name="Singh A."/>
            <person name="Wilkins M.J."/>
            <person name="Karaoz U."/>
            <person name="Brodie E.L."/>
            <person name="Williams K.H."/>
            <person name="Hubbard S.S."/>
            <person name="Banfield J.F."/>
        </authorList>
    </citation>
    <scope>NUCLEOTIDE SEQUENCE [LARGE SCALE GENOMIC DNA]</scope>
</reference>
<evidence type="ECO:0000313" key="2">
    <source>
        <dbReference type="EMBL" id="OGD99534.1"/>
    </source>
</evidence>
<dbReference type="AlphaFoldDB" id="A0A1F5H670"/>
<organism evidence="2 3">
    <name type="scientific">Candidatus Curtissbacteria bacterium RIFCSPLOWO2_01_FULL_42_50</name>
    <dbReference type="NCBI Taxonomy" id="1797730"/>
    <lineage>
        <taxon>Bacteria</taxon>
        <taxon>Candidatus Curtissiibacteriota</taxon>
    </lineage>
</organism>
<protein>
    <recommendedName>
        <fullName evidence="4">DUF1616 domain-containing protein</fullName>
    </recommendedName>
</protein>
<keyword evidence="1" id="KW-1133">Transmembrane helix</keyword>
<proteinExistence type="predicted"/>
<feature type="transmembrane region" description="Helical" evidence="1">
    <location>
        <begin position="6"/>
        <end position="27"/>
    </location>
</feature>